<sequence>MLRQEIHWEKQFKELSGYLKEFITLNKLRNTPERYEILESALDLEYTHPAFNAQMLYAHHSTQGYVASRNSIYNALNLFEEASILIKLPETAEGSNYCFTYRTSGNMLMICRRCGNISFYKRKRELIQIKHIVPPRFNVTNPVIILYGICIKCKKIKKK</sequence>
<evidence type="ECO:0000256" key="2">
    <source>
        <dbReference type="ARBA" id="ARBA00020910"/>
    </source>
</evidence>
<dbReference type="eggNOG" id="COG0735">
    <property type="taxonomic scope" value="Bacteria"/>
</dbReference>
<dbReference type="GO" id="GO:0000976">
    <property type="term" value="F:transcription cis-regulatory region binding"/>
    <property type="evidence" value="ECO:0007669"/>
    <property type="project" value="TreeGrafter"/>
</dbReference>
<dbReference type="EMBL" id="JRFA01000025">
    <property type="protein sequence ID" value="KGN73000.1"/>
    <property type="molecule type" value="Genomic_DNA"/>
</dbReference>
<keyword evidence="3" id="KW-0479">Metal-binding</keyword>
<comment type="subunit">
    <text evidence="1">Homodimer.</text>
</comment>
<gene>
    <name evidence="6" type="primary">perR</name>
    <name evidence="5" type="ORF">HQ47_09080</name>
    <name evidence="6" type="ORF">NCTC11632_01568</name>
</gene>
<evidence type="ECO:0000256" key="3">
    <source>
        <dbReference type="PIRSR" id="PIRSR602481-1"/>
    </source>
</evidence>
<name>A0A0A2GCK7_9PORP</name>
<evidence type="ECO:0000256" key="4">
    <source>
        <dbReference type="PIRSR" id="PIRSR602481-2"/>
    </source>
</evidence>
<feature type="binding site" evidence="3">
    <location>
        <position position="153"/>
    </location>
    <ligand>
        <name>Zn(2+)</name>
        <dbReference type="ChEBI" id="CHEBI:29105"/>
    </ligand>
</feature>
<dbReference type="InterPro" id="IPR036388">
    <property type="entry name" value="WH-like_DNA-bd_sf"/>
</dbReference>
<evidence type="ECO:0000313" key="6">
    <source>
        <dbReference type="EMBL" id="SUB89464.1"/>
    </source>
</evidence>
<evidence type="ECO:0000313" key="5">
    <source>
        <dbReference type="EMBL" id="KGN73000.1"/>
    </source>
</evidence>
<feature type="binding site" evidence="4">
    <location>
        <position position="125"/>
    </location>
    <ligand>
        <name>Fe cation</name>
        <dbReference type="ChEBI" id="CHEBI:24875"/>
    </ligand>
</feature>
<dbReference type="SUPFAM" id="SSF46785">
    <property type="entry name" value="Winged helix' DNA-binding domain"/>
    <property type="match status" value="1"/>
</dbReference>
<dbReference type="PANTHER" id="PTHR33202:SF2">
    <property type="entry name" value="FERRIC UPTAKE REGULATION PROTEIN"/>
    <property type="match status" value="1"/>
</dbReference>
<dbReference type="GO" id="GO:0005829">
    <property type="term" value="C:cytosol"/>
    <property type="evidence" value="ECO:0007669"/>
    <property type="project" value="TreeGrafter"/>
</dbReference>
<reference evidence="5 7" key="1">
    <citation type="submission" date="2014-09" db="EMBL/GenBank/DDBJ databases">
        <title>Draft Genome Sequence of Porphyromonas macacae COT-192_OH2859.</title>
        <authorList>
            <person name="Wallis C."/>
            <person name="Deusch O."/>
            <person name="O'Flynn C."/>
            <person name="Davis I."/>
            <person name="Horsfall A."/>
            <person name="Kirkwood N."/>
            <person name="Harris S."/>
            <person name="Eisen J.A."/>
            <person name="Coil D.A."/>
            <person name="Darling A.E."/>
            <person name="Jospin G."/>
            <person name="Alexiev A."/>
        </authorList>
    </citation>
    <scope>NUCLEOTIDE SEQUENCE [LARGE SCALE GENOMIC DNA]</scope>
    <source>
        <strain evidence="7">COT-192 OH2859</strain>
        <strain evidence="5">COT-192_OH2859</strain>
    </source>
</reference>
<evidence type="ECO:0000256" key="1">
    <source>
        <dbReference type="ARBA" id="ARBA00011738"/>
    </source>
</evidence>
<dbReference type="GO" id="GO:0008270">
    <property type="term" value="F:zinc ion binding"/>
    <property type="evidence" value="ECO:0007669"/>
    <property type="project" value="TreeGrafter"/>
</dbReference>
<protein>
    <recommendedName>
        <fullName evidence="2">Ferric uptake regulation protein</fullName>
    </recommendedName>
</protein>
<dbReference type="EMBL" id="UGTF01000002">
    <property type="protein sequence ID" value="SUB89464.1"/>
    <property type="molecule type" value="Genomic_DNA"/>
</dbReference>
<reference evidence="6 8" key="2">
    <citation type="submission" date="2018-06" db="EMBL/GenBank/DDBJ databases">
        <authorList>
            <consortium name="Pathogen Informatics"/>
            <person name="Doyle S."/>
        </authorList>
    </citation>
    <scope>NUCLEOTIDE SEQUENCE [LARGE SCALE GENOMIC DNA]</scope>
    <source>
        <strain evidence="6 8">NCTC11632</strain>
    </source>
</reference>
<feature type="binding site" evidence="3">
    <location>
        <position position="150"/>
    </location>
    <ligand>
        <name>Zn(2+)</name>
        <dbReference type="ChEBI" id="CHEBI:29105"/>
    </ligand>
</feature>
<evidence type="ECO:0000313" key="7">
    <source>
        <dbReference type="Proteomes" id="UP000030103"/>
    </source>
</evidence>
<dbReference type="Gene3D" id="1.10.10.10">
    <property type="entry name" value="Winged helix-like DNA-binding domain superfamily/Winged helix DNA-binding domain"/>
    <property type="match status" value="1"/>
</dbReference>
<keyword evidence="7" id="KW-1185">Reference proteome</keyword>
<dbReference type="PANTHER" id="PTHR33202">
    <property type="entry name" value="ZINC UPTAKE REGULATION PROTEIN"/>
    <property type="match status" value="1"/>
</dbReference>
<dbReference type="Proteomes" id="UP000030103">
    <property type="component" value="Unassembled WGS sequence"/>
</dbReference>
<comment type="cofactor">
    <cofactor evidence="4">
        <name>Mn(2+)</name>
        <dbReference type="ChEBI" id="CHEBI:29035"/>
    </cofactor>
    <cofactor evidence="4">
        <name>Fe(2+)</name>
        <dbReference type="ChEBI" id="CHEBI:29033"/>
    </cofactor>
    <text evidence="4">Binds 1 Mn(2+) or Fe(2+) ion per subunit.</text>
</comment>
<feature type="binding site" evidence="3">
    <location>
        <position position="114"/>
    </location>
    <ligand>
        <name>Zn(2+)</name>
        <dbReference type="ChEBI" id="CHEBI:29105"/>
    </ligand>
</feature>
<dbReference type="InterPro" id="IPR002481">
    <property type="entry name" value="FUR"/>
</dbReference>
<keyword evidence="3" id="KW-0862">Zinc</keyword>
<organism evidence="5 7">
    <name type="scientific">Porphyromonas macacae</name>
    <dbReference type="NCBI Taxonomy" id="28115"/>
    <lineage>
        <taxon>Bacteria</taxon>
        <taxon>Pseudomonadati</taxon>
        <taxon>Bacteroidota</taxon>
        <taxon>Bacteroidia</taxon>
        <taxon>Bacteroidales</taxon>
        <taxon>Porphyromonadaceae</taxon>
        <taxon>Porphyromonas</taxon>
    </lineage>
</organism>
<proteinExistence type="predicted"/>
<evidence type="ECO:0000313" key="8">
    <source>
        <dbReference type="Proteomes" id="UP000254156"/>
    </source>
</evidence>
<dbReference type="GO" id="GO:0003700">
    <property type="term" value="F:DNA-binding transcription factor activity"/>
    <property type="evidence" value="ECO:0007669"/>
    <property type="project" value="InterPro"/>
</dbReference>
<dbReference type="STRING" id="28115.HQ47_09080"/>
<accession>A0A0A2GCK7</accession>
<feature type="binding site" evidence="3">
    <location>
        <position position="111"/>
    </location>
    <ligand>
        <name>Zn(2+)</name>
        <dbReference type="ChEBI" id="CHEBI:29105"/>
    </ligand>
</feature>
<dbReference type="InterPro" id="IPR036390">
    <property type="entry name" value="WH_DNA-bd_sf"/>
</dbReference>
<dbReference type="OrthoDB" id="8659436at2"/>
<dbReference type="Proteomes" id="UP000254156">
    <property type="component" value="Unassembled WGS sequence"/>
</dbReference>
<dbReference type="GO" id="GO:0045892">
    <property type="term" value="P:negative regulation of DNA-templated transcription"/>
    <property type="evidence" value="ECO:0007669"/>
    <property type="project" value="TreeGrafter"/>
</dbReference>
<keyword evidence="4" id="KW-0408">Iron</keyword>
<dbReference type="RefSeq" id="WP_025003839.1">
    <property type="nucleotide sequence ID" value="NZ_JASBZX010000001.1"/>
</dbReference>
<dbReference type="Pfam" id="PF01475">
    <property type="entry name" value="FUR"/>
    <property type="match status" value="1"/>
</dbReference>
<dbReference type="AlphaFoldDB" id="A0A0A2GCK7"/>
<comment type="cofactor">
    <cofactor evidence="3">
        <name>Zn(2+)</name>
        <dbReference type="ChEBI" id="CHEBI:29105"/>
    </cofactor>
    <text evidence="3">Binds 1 zinc ion per subunit.</text>
</comment>
<dbReference type="GO" id="GO:1900376">
    <property type="term" value="P:regulation of secondary metabolite biosynthetic process"/>
    <property type="evidence" value="ECO:0007669"/>
    <property type="project" value="TreeGrafter"/>
</dbReference>